<proteinExistence type="inferred from homology"/>
<accession>W4KKX0</accession>
<evidence type="ECO:0000313" key="3">
    <source>
        <dbReference type="Proteomes" id="UP000030671"/>
    </source>
</evidence>
<protein>
    <recommendedName>
        <fullName evidence="4">DUF1264-domain-containing protein</fullName>
    </recommendedName>
</protein>
<dbReference type="AlphaFoldDB" id="W4KKX0"/>
<dbReference type="Pfam" id="PF06884">
    <property type="entry name" value="DUF1264"/>
    <property type="match status" value="1"/>
</dbReference>
<evidence type="ECO:0000313" key="2">
    <source>
        <dbReference type="EMBL" id="ETW86000.1"/>
    </source>
</evidence>
<dbReference type="HOGENOM" id="CLU_071931_3_0_1"/>
<gene>
    <name evidence="2" type="ORF">HETIRDRAFT_44253</name>
</gene>
<evidence type="ECO:0008006" key="4">
    <source>
        <dbReference type="Google" id="ProtNLM"/>
    </source>
</evidence>
<dbReference type="eggNOG" id="ENOG502QR3B">
    <property type="taxonomic scope" value="Eukaryota"/>
</dbReference>
<dbReference type="Proteomes" id="UP000030671">
    <property type="component" value="Unassembled WGS sequence"/>
</dbReference>
<dbReference type="KEGG" id="hir:HETIRDRAFT_44253"/>
<dbReference type="InParanoid" id="W4KKX0"/>
<dbReference type="PANTHER" id="PTHR31360">
    <property type="match status" value="1"/>
</dbReference>
<evidence type="ECO:0000256" key="1">
    <source>
        <dbReference type="ARBA" id="ARBA00009740"/>
    </source>
</evidence>
<name>W4KKX0_HETIT</name>
<keyword evidence="3" id="KW-1185">Reference proteome</keyword>
<reference evidence="2 3" key="1">
    <citation type="journal article" date="2012" name="New Phytol.">
        <title>Insight into trade-off between wood decay and parasitism from the genome of a fungal forest pathogen.</title>
        <authorList>
            <person name="Olson A."/>
            <person name="Aerts A."/>
            <person name="Asiegbu F."/>
            <person name="Belbahri L."/>
            <person name="Bouzid O."/>
            <person name="Broberg A."/>
            <person name="Canback B."/>
            <person name="Coutinho P.M."/>
            <person name="Cullen D."/>
            <person name="Dalman K."/>
            <person name="Deflorio G."/>
            <person name="van Diepen L.T."/>
            <person name="Dunand C."/>
            <person name="Duplessis S."/>
            <person name="Durling M."/>
            <person name="Gonthier P."/>
            <person name="Grimwood J."/>
            <person name="Fossdal C.G."/>
            <person name="Hansson D."/>
            <person name="Henrissat B."/>
            <person name="Hietala A."/>
            <person name="Himmelstrand K."/>
            <person name="Hoffmeister D."/>
            <person name="Hogberg N."/>
            <person name="James T.Y."/>
            <person name="Karlsson M."/>
            <person name="Kohler A."/>
            <person name="Kues U."/>
            <person name="Lee Y.H."/>
            <person name="Lin Y.C."/>
            <person name="Lind M."/>
            <person name="Lindquist E."/>
            <person name="Lombard V."/>
            <person name="Lucas S."/>
            <person name="Lunden K."/>
            <person name="Morin E."/>
            <person name="Murat C."/>
            <person name="Park J."/>
            <person name="Raffaello T."/>
            <person name="Rouze P."/>
            <person name="Salamov A."/>
            <person name="Schmutz J."/>
            <person name="Solheim H."/>
            <person name="Stahlberg J."/>
            <person name="Velez H."/>
            <person name="de Vries R.P."/>
            <person name="Wiebenga A."/>
            <person name="Woodward S."/>
            <person name="Yakovlev I."/>
            <person name="Garbelotto M."/>
            <person name="Martin F."/>
            <person name="Grigoriev I.V."/>
            <person name="Stenlid J."/>
        </authorList>
    </citation>
    <scope>NUCLEOTIDE SEQUENCE [LARGE SCALE GENOMIC DNA]</scope>
    <source>
        <strain evidence="2 3">TC 32-1</strain>
    </source>
</reference>
<dbReference type="PANTHER" id="PTHR31360:SF0">
    <property type="entry name" value="OIL BODY-ASSOCIATED PROTEIN 1B"/>
    <property type="match status" value="1"/>
</dbReference>
<organism evidence="2 3">
    <name type="scientific">Heterobasidion irregulare (strain TC 32-1)</name>
    <dbReference type="NCBI Taxonomy" id="747525"/>
    <lineage>
        <taxon>Eukaryota</taxon>
        <taxon>Fungi</taxon>
        <taxon>Dikarya</taxon>
        <taxon>Basidiomycota</taxon>
        <taxon>Agaricomycotina</taxon>
        <taxon>Agaricomycetes</taxon>
        <taxon>Russulales</taxon>
        <taxon>Bondarzewiaceae</taxon>
        <taxon>Heterobasidion</taxon>
        <taxon>Heterobasidion annosum species complex</taxon>
    </lineage>
</organism>
<comment type="similarity">
    <text evidence="1">Belongs to the OBAP family.</text>
</comment>
<sequence>MQAELKQGTYHLSLSELAGEALLSFKPINSIHQHFYAFHVYSHDQTCSVEAHHFCTHVSADLHQYVIYDSYEPRAKLIGIEYIVSEKVFKNLPSEEKRYWHSHKYEIESGLLQLMAKGAVPNVVTDIAEHPAMLELQQTYGKTIHTWAIDSTPELPLGPRNLMMSFTYNNPHDPSIVRERDERYGIATDAMRDSRKKYLPSYELVDGVDNWEKTGKAIVFKAAESLVQVHIYRPMLYLLVEMQAIVLLIHSTCGWIVRKPHDLIFLTNCA</sequence>
<dbReference type="InterPro" id="IPR010686">
    <property type="entry name" value="OBAP-like"/>
</dbReference>
<dbReference type="OrthoDB" id="1901244at2759"/>
<dbReference type="GeneID" id="20675463"/>
<dbReference type="EMBL" id="KI925455">
    <property type="protein sequence ID" value="ETW86000.1"/>
    <property type="molecule type" value="Genomic_DNA"/>
</dbReference>
<dbReference type="RefSeq" id="XP_009541810.1">
    <property type="nucleotide sequence ID" value="XM_009543515.1"/>
</dbReference>